<name>A0A4Z2HLZ9_9TELE</name>
<dbReference type="EMBL" id="SRLO01000217">
    <property type="protein sequence ID" value="TNN66551.1"/>
    <property type="molecule type" value="Genomic_DNA"/>
</dbReference>
<protein>
    <submittedName>
        <fullName evidence="1">Uncharacterized protein</fullName>
    </submittedName>
</protein>
<evidence type="ECO:0000313" key="2">
    <source>
        <dbReference type="Proteomes" id="UP000314294"/>
    </source>
</evidence>
<sequence length="88" mass="9577">MPRLNGSLRLPGALRAARIDQLGVTSRKSHIWQSQEFTTLNESGSWWPRAEDRASRLAVVPAPGCRGGCRPAGCGVSGTGMAWPWERC</sequence>
<evidence type="ECO:0000313" key="1">
    <source>
        <dbReference type="EMBL" id="TNN66551.1"/>
    </source>
</evidence>
<proteinExistence type="predicted"/>
<reference evidence="1 2" key="1">
    <citation type="submission" date="2019-03" db="EMBL/GenBank/DDBJ databases">
        <title>First draft genome of Liparis tanakae, snailfish: a comprehensive survey of snailfish specific genes.</title>
        <authorList>
            <person name="Kim W."/>
            <person name="Song I."/>
            <person name="Jeong J.-H."/>
            <person name="Kim D."/>
            <person name="Kim S."/>
            <person name="Ryu S."/>
            <person name="Song J.Y."/>
            <person name="Lee S.K."/>
        </authorList>
    </citation>
    <scope>NUCLEOTIDE SEQUENCE [LARGE SCALE GENOMIC DNA]</scope>
    <source>
        <tissue evidence="1">Muscle</tissue>
    </source>
</reference>
<comment type="caution">
    <text evidence="1">The sequence shown here is derived from an EMBL/GenBank/DDBJ whole genome shotgun (WGS) entry which is preliminary data.</text>
</comment>
<dbReference type="Proteomes" id="UP000314294">
    <property type="component" value="Unassembled WGS sequence"/>
</dbReference>
<dbReference type="AlphaFoldDB" id="A0A4Z2HLZ9"/>
<gene>
    <name evidence="1" type="ORF">EYF80_023237</name>
</gene>
<organism evidence="1 2">
    <name type="scientific">Liparis tanakae</name>
    <name type="common">Tanaka's snailfish</name>
    <dbReference type="NCBI Taxonomy" id="230148"/>
    <lineage>
        <taxon>Eukaryota</taxon>
        <taxon>Metazoa</taxon>
        <taxon>Chordata</taxon>
        <taxon>Craniata</taxon>
        <taxon>Vertebrata</taxon>
        <taxon>Euteleostomi</taxon>
        <taxon>Actinopterygii</taxon>
        <taxon>Neopterygii</taxon>
        <taxon>Teleostei</taxon>
        <taxon>Neoteleostei</taxon>
        <taxon>Acanthomorphata</taxon>
        <taxon>Eupercaria</taxon>
        <taxon>Perciformes</taxon>
        <taxon>Cottioidei</taxon>
        <taxon>Cottales</taxon>
        <taxon>Liparidae</taxon>
        <taxon>Liparis</taxon>
    </lineage>
</organism>
<accession>A0A4Z2HLZ9</accession>
<keyword evidence="2" id="KW-1185">Reference proteome</keyword>